<evidence type="ECO:0000313" key="2">
    <source>
        <dbReference type="Proteomes" id="UP000177053"/>
    </source>
</evidence>
<protein>
    <submittedName>
        <fullName evidence="1">Uncharacterized protein</fullName>
    </submittedName>
</protein>
<comment type="caution">
    <text evidence="1">The sequence shown here is derived from an EMBL/GenBank/DDBJ whole genome shotgun (WGS) entry which is preliminary data.</text>
</comment>
<proteinExistence type="predicted"/>
<gene>
    <name evidence="1" type="ORF">A2Z22_00300</name>
</gene>
<name>A0A1F7X8X7_9BACT</name>
<dbReference type="Proteomes" id="UP000177053">
    <property type="component" value="Unassembled WGS sequence"/>
</dbReference>
<accession>A0A1F7X8X7</accession>
<reference evidence="1 2" key="1">
    <citation type="journal article" date="2016" name="Nat. Commun.">
        <title>Thousands of microbial genomes shed light on interconnected biogeochemical processes in an aquifer system.</title>
        <authorList>
            <person name="Anantharaman K."/>
            <person name="Brown C.T."/>
            <person name="Hug L.A."/>
            <person name="Sharon I."/>
            <person name="Castelle C.J."/>
            <person name="Probst A.J."/>
            <person name="Thomas B.C."/>
            <person name="Singh A."/>
            <person name="Wilkins M.J."/>
            <person name="Karaoz U."/>
            <person name="Brodie E.L."/>
            <person name="Williams K.H."/>
            <person name="Hubbard S.S."/>
            <person name="Banfield J.F."/>
        </authorList>
    </citation>
    <scope>NUCLEOTIDE SEQUENCE [LARGE SCALE GENOMIC DNA]</scope>
</reference>
<dbReference type="EMBL" id="MGFS01000016">
    <property type="protein sequence ID" value="OGM11476.1"/>
    <property type="molecule type" value="Genomic_DNA"/>
</dbReference>
<dbReference type="AlphaFoldDB" id="A0A1F7X8X7"/>
<organism evidence="1 2">
    <name type="scientific">Candidatus Woesebacteria bacterium RBG_16_34_12</name>
    <dbReference type="NCBI Taxonomy" id="1802480"/>
    <lineage>
        <taxon>Bacteria</taxon>
        <taxon>Candidatus Woeseibacteriota</taxon>
    </lineage>
</organism>
<evidence type="ECO:0000313" key="1">
    <source>
        <dbReference type="EMBL" id="OGM11476.1"/>
    </source>
</evidence>
<sequence>MFVRIMRNFGLQHFIQLILKPQSFDCGCRIVKLSQNTIGFLRHVQAFGSEDFDDELSRIAQARRDGEFAEPLTHGILYYS</sequence>